<evidence type="ECO:0000259" key="15">
    <source>
        <dbReference type="PROSITE" id="PS50106"/>
    </source>
</evidence>
<feature type="compositionally biased region" description="Polar residues" evidence="14">
    <location>
        <begin position="2224"/>
        <end position="2234"/>
    </location>
</feature>
<dbReference type="FunFam" id="2.30.42.10:FF:000064">
    <property type="entry name" value="protein lap4 isoform X1"/>
    <property type="match status" value="1"/>
</dbReference>
<name>A0A0P9A0X4_DROAN</name>
<feature type="domain" description="PDZ" evidence="15">
    <location>
        <begin position="1258"/>
        <end position="1348"/>
    </location>
</feature>
<dbReference type="SUPFAM" id="SSF52075">
    <property type="entry name" value="Outer arm dynein light chain 1"/>
    <property type="match status" value="1"/>
</dbReference>
<dbReference type="SUPFAM" id="SSF52058">
    <property type="entry name" value="L domain-like"/>
    <property type="match status" value="1"/>
</dbReference>
<dbReference type="GO" id="GO:0045197">
    <property type="term" value="P:establishment or maintenance of epithelial cell apical/basal polarity"/>
    <property type="evidence" value="ECO:0007669"/>
    <property type="project" value="TreeGrafter"/>
</dbReference>
<feature type="compositionally biased region" description="Basic and acidic residues" evidence="14">
    <location>
        <begin position="477"/>
        <end position="486"/>
    </location>
</feature>
<dbReference type="InterPro" id="IPR003591">
    <property type="entry name" value="Leu-rich_rpt_typical-subtyp"/>
</dbReference>
<feature type="domain" description="PDZ" evidence="15">
    <location>
        <begin position="755"/>
        <end position="842"/>
    </location>
</feature>
<evidence type="ECO:0000256" key="1">
    <source>
        <dbReference type="ARBA" id="ARBA00004202"/>
    </source>
</evidence>
<gene>
    <name evidence="16" type="primary">Dana\GF16442</name>
    <name evidence="16" type="synonym">dana_GLEANR_17712</name>
    <name evidence="16" type="ORF">GF16442</name>
</gene>
<feature type="compositionally biased region" description="Basic and acidic residues" evidence="14">
    <location>
        <begin position="1802"/>
        <end position="1818"/>
    </location>
</feature>
<evidence type="ECO:0000256" key="12">
    <source>
        <dbReference type="ARBA" id="ARBA00023054"/>
    </source>
</evidence>
<reference evidence="16 17" key="1">
    <citation type="journal article" date="2007" name="Nature">
        <title>Evolution of genes and genomes on the Drosophila phylogeny.</title>
        <authorList>
            <consortium name="Drosophila 12 Genomes Consortium"/>
            <person name="Clark A.G."/>
            <person name="Eisen M.B."/>
            <person name="Smith D.R."/>
            <person name="Bergman C.M."/>
            <person name="Oliver B."/>
            <person name="Markow T.A."/>
            <person name="Kaufman T.C."/>
            <person name="Kellis M."/>
            <person name="Gelbart W."/>
            <person name="Iyer V.N."/>
            <person name="Pollard D.A."/>
            <person name="Sackton T.B."/>
            <person name="Larracuente A.M."/>
            <person name="Singh N.D."/>
            <person name="Abad J.P."/>
            <person name="Abt D.N."/>
            <person name="Adryan B."/>
            <person name="Aguade M."/>
            <person name="Akashi H."/>
            <person name="Anderson W.W."/>
            <person name="Aquadro C.F."/>
            <person name="Ardell D.H."/>
            <person name="Arguello R."/>
            <person name="Artieri C.G."/>
            <person name="Barbash D.A."/>
            <person name="Barker D."/>
            <person name="Barsanti P."/>
            <person name="Batterham P."/>
            <person name="Batzoglou S."/>
            <person name="Begun D."/>
            <person name="Bhutkar A."/>
            <person name="Blanco E."/>
            <person name="Bosak S.A."/>
            <person name="Bradley R.K."/>
            <person name="Brand A.D."/>
            <person name="Brent M.R."/>
            <person name="Brooks A.N."/>
            <person name="Brown R.H."/>
            <person name="Butlin R.K."/>
            <person name="Caggese C."/>
            <person name="Calvi B.R."/>
            <person name="Bernardo de Carvalho A."/>
            <person name="Caspi A."/>
            <person name="Castrezana S."/>
            <person name="Celniker S.E."/>
            <person name="Chang J.L."/>
            <person name="Chapple C."/>
            <person name="Chatterji S."/>
            <person name="Chinwalla A."/>
            <person name="Civetta A."/>
            <person name="Clifton S.W."/>
            <person name="Comeron J.M."/>
            <person name="Costello J.C."/>
            <person name="Coyne J.A."/>
            <person name="Daub J."/>
            <person name="David R.G."/>
            <person name="Delcher A.L."/>
            <person name="Delehaunty K."/>
            <person name="Do C.B."/>
            <person name="Ebling H."/>
            <person name="Edwards K."/>
            <person name="Eickbush T."/>
            <person name="Evans J.D."/>
            <person name="Filipski A."/>
            <person name="Findeiss S."/>
            <person name="Freyhult E."/>
            <person name="Fulton L."/>
            <person name="Fulton R."/>
            <person name="Garcia A.C."/>
            <person name="Gardiner A."/>
            <person name="Garfield D.A."/>
            <person name="Garvin B.E."/>
            <person name="Gibson G."/>
            <person name="Gilbert D."/>
            <person name="Gnerre S."/>
            <person name="Godfrey J."/>
            <person name="Good R."/>
            <person name="Gotea V."/>
            <person name="Gravely B."/>
            <person name="Greenberg A.J."/>
            <person name="Griffiths-Jones S."/>
            <person name="Gross S."/>
            <person name="Guigo R."/>
            <person name="Gustafson E.A."/>
            <person name="Haerty W."/>
            <person name="Hahn M.W."/>
            <person name="Halligan D.L."/>
            <person name="Halpern A.L."/>
            <person name="Halter G.M."/>
            <person name="Han M.V."/>
            <person name="Heger A."/>
            <person name="Hillier L."/>
            <person name="Hinrichs A.S."/>
            <person name="Holmes I."/>
            <person name="Hoskins R.A."/>
            <person name="Hubisz M.J."/>
            <person name="Hultmark D."/>
            <person name="Huntley M.A."/>
            <person name="Jaffe D.B."/>
            <person name="Jagadeeshan S."/>
            <person name="Jeck W.R."/>
            <person name="Johnson J."/>
            <person name="Jones C.D."/>
            <person name="Jordan W.C."/>
            <person name="Karpen G.H."/>
            <person name="Kataoka E."/>
            <person name="Keightley P.D."/>
            <person name="Kheradpour P."/>
            <person name="Kirkness E.F."/>
            <person name="Koerich L.B."/>
            <person name="Kristiansen K."/>
            <person name="Kudrna D."/>
            <person name="Kulathinal R.J."/>
            <person name="Kumar S."/>
            <person name="Kwok R."/>
            <person name="Lander E."/>
            <person name="Langley C.H."/>
            <person name="Lapoint R."/>
            <person name="Lazzaro B.P."/>
            <person name="Lee S.J."/>
            <person name="Levesque L."/>
            <person name="Li R."/>
            <person name="Lin C.F."/>
            <person name="Lin M.F."/>
            <person name="Lindblad-Toh K."/>
            <person name="Llopart A."/>
            <person name="Long M."/>
            <person name="Low L."/>
            <person name="Lozovsky E."/>
            <person name="Lu J."/>
            <person name="Luo M."/>
            <person name="Machado C.A."/>
            <person name="Makalowski W."/>
            <person name="Marzo M."/>
            <person name="Matsuda M."/>
            <person name="Matzkin L."/>
            <person name="McAllister B."/>
            <person name="McBride C.S."/>
            <person name="McKernan B."/>
            <person name="McKernan K."/>
            <person name="Mendez-Lago M."/>
            <person name="Minx P."/>
            <person name="Mollenhauer M.U."/>
            <person name="Montooth K."/>
            <person name="Mount S.M."/>
            <person name="Mu X."/>
            <person name="Myers E."/>
            <person name="Negre B."/>
            <person name="Newfeld S."/>
            <person name="Nielsen R."/>
            <person name="Noor M.A."/>
            <person name="O'Grady P."/>
            <person name="Pachter L."/>
            <person name="Papaceit M."/>
            <person name="Parisi M.J."/>
            <person name="Parisi M."/>
            <person name="Parts L."/>
            <person name="Pedersen J.S."/>
            <person name="Pesole G."/>
            <person name="Phillippy A.M."/>
            <person name="Ponting C.P."/>
            <person name="Pop M."/>
            <person name="Porcelli D."/>
            <person name="Powell J.R."/>
            <person name="Prohaska S."/>
            <person name="Pruitt K."/>
            <person name="Puig M."/>
            <person name="Quesneville H."/>
            <person name="Ram K.R."/>
            <person name="Rand D."/>
            <person name="Rasmussen M.D."/>
            <person name="Reed L.K."/>
            <person name="Reenan R."/>
            <person name="Reily A."/>
            <person name="Remington K.A."/>
            <person name="Rieger T.T."/>
            <person name="Ritchie M.G."/>
            <person name="Robin C."/>
            <person name="Rogers Y.H."/>
            <person name="Rohde C."/>
            <person name="Rozas J."/>
            <person name="Rubenfield M.J."/>
            <person name="Ruiz A."/>
            <person name="Russo S."/>
            <person name="Salzberg S.L."/>
            <person name="Sanchez-Gracia A."/>
            <person name="Saranga D.J."/>
            <person name="Sato H."/>
            <person name="Schaeffer S.W."/>
            <person name="Schatz M.C."/>
            <person name="Schlenke T."/>
            <person name="Schwartz R."/>
            <person name="Segarra C."/>
            <person name="Singh R.S."/>
            <person name="Sirot L."/>
            <person name="Sirota M."/>
            <person name="Sisneros N.B."/>
            <person name="Smith C.D."/>
            <person name="Smith T.F."/>
            <person name="Spieth J."/>
            <person name="Stage D.E."/>
            <person name="Stark A."/>
            <person name="Stephan W."/>
            <person name="Strausberg R.L."/>
            <person name="Strempel S."/>
            <person name="Sturgill D."/>
            <person name="Sutton G."/>
            <person name="Sutton G.G."/>
            <person name="Tao W."/>
            <person name="Teichmann S."/>
            <person name="Tobari Y.N."/>
            <person name="Tomimura Y."/>
            <person name="Tsolas J.M."/>
            <person name="Valente V.L."/>
            <person name="Venter E."/>
            <person name="Venter J.C."/>
            <person name="Vicario S."/>
            <person name="Vieira F.G."/>
            <person name="Vilella A.J."/>
            <person name="Villasante A."/>
            <person name="Walenz B."/>
            <person name="Wang J."/>
            <person name="Wasserman M."/>
            <person name="Watts T."/>
            <person name="Wilson D."/>
            <person name="Wilson R.K."/>
            <person name="Wing R.A."/>
            <person name="Wolfner M.F."/>
            <person name="Wong A."/>
            <person name="Wong G.K."/>
            <person name="Wu C.I."/>
            <person name="Wu G."/>
            <person name="Yamamoto D."/>
            <person name="Yang H.P."/>
            <person name="Yang S.P."/>
            <person name="Yorke J.A."/>
            <person name="Yoshida K."/>
            <person name="Zdobnov E."/>
            <person name="Zhang P."/>
            <person name="Zhang Y."/>
            <person name="Zimin A.V."/>
            <person name="Baldwin J."/>
            <person name="Abdouelleil A."/>
            <person name="Abdulkadir J."/>
            <person name="Abebe A."/>
            <person name="Abera B."/>
            <person name="Abreu J."/>
            <person name="Acer S.C."/>
            <person name="Aftuck L."/>
            <person name="Alexander A."/>
            <person name="An P."/>
            <person name="Anderson E."/>
            <person name="Anderson S."/>
            <person name="Arachi H."/>
            <person name="Azer M."/>
            <person name="Bachantsang P."/>
            <person name="Barry A."/>
            <person name="Bayul T."/>
            <person name="Berlin A."/>
            <person name="Bessette D."/>
            <person name="Bloom T."/>
            <person name="Blye J."/>
            <person name="Boguslavskiy L."/>
            <person name="Bonnet C."/>
            <person name="Boukhgalter B."/>
            <person name="Bourzgui I."/>
            <person name="Brown A."/>
            <person name="Cahill P."/>
            <person name="Channer S."/>
            <person name="Cheshatsang Y."/>
            <person name="Chuda L."/>
            <person name="Citroen M."/>
            <person name="Collymore A."/>
            <person name="Cooke P."/>
            <person name="Costello M."/>
            <person name="D'Aco K."/>
            <person name="Daza R."/>
            <person name="De Haan G."/>
            <person name="DeGray S."/>
            <person name="DeMaso C."/>
            <person name="Dhargay N."/>
            <person name="Dooley K."/>
            <person name="Dooley E."/>
            <person name="Doricent M."/>
            <person name="Dorje P."/>
            <person name="Dorjee K."/>
            <person name="Dupes A."/>
            <person name="Elong R."/>
            <person name="Falk J."/>
            <person name="Farina A."/>
            <person name="Faro S."/>
            <person name="Ferguson D."/>
            <person name="Fisher S."/>
            <person name="Foley C.D."/>
            <person name="Franke A."/>
            <person name="Friedrich D."/>
            <person name="Gadbois L."/>
            <person name="Gearin G."/>
            <person name="Gearin C.R."/>
            <person name="Giannoukos G."/>
            <person name="Goode T."/>
            <person name="Graham J."/>
            <person name="Grandbois E."/>
            <person name="Grewal S."/>
            <person name="Gyaltsen K."/>
            <person name="Hafez N."/>
            <person name="Hagos B."/>
            <person name="Hall J."/>
            <person name="Henson C."/>
            <person name="Hollinger A."/>
            <person name="Honan T."/>
            <person name="Huard M.D."/>
            <person name="Hughes L."/>
            <person name="Hurhula B."/>
            <person name="Husby M.E."/>
            <person name="Kamat A."/>
            <person name="Kanga B."/>
            <person name="Kashin S."/>
            <person name="Khazanovich D."/>
            <person name="Kisner P."/>
            <person name="Lance K."/>
            <person name="Lara M."/>
            <person name="Lee W."/>
            <person name="Lennon N."/>
            <person name="Letendre F."/>
            <person name="LeVine R."/>
            <person name="Lipovsky A."/>
            <person name="Liu X."/>
            <person name="Liu J."/>
            <person name="Liu S."/>
            <person name="Lokyitsang T."/>
            <person name="Lokyitsang Y."/>
            <person name="Lubonja R."/>
            <person name="Lui A."/>
            <person name="MacDonald P."/>
            <person name="Magnisalis V."/>
            <person name="Maru K."/>
            <person name="Matthews C."/>
            <person name="McCusker W."/>
            <person name="McDonough S."/>
            <person name="Mehta T."/>
            <person name="Meldrim J."/>
            <person name="Meneus L."/>
            <person name="Mihai O."/>
            <person name="Mihalev A."/>
            <person name="Mihova T."/>
            <person name="Mittelman R."/>
            <person name="Mlenga V."/>
            <person name="Montmayeur A."/>
            <person name="Mulrain L."/>
            <person name="Navidi A."/>
            <person name="Naylor J."/>
            <person name="Negash T."/>
            <person name="Nguyen T."/>
            <person name="Nguyen N."/>
            <person name="Nicol R."/>
            <person name="Norbu C."/>
            <person name="Norbu N."/>
            <person name="Novod N."/>
            <person name="O'Neill B."/>
            <person name="Osman S."/>
            <person name="Markiewicz E."/>
            <person name="Oyono O.L."/>
            <person name="Patti C."/>
            <person name="Phunkhang P."/>
            <person name="Pierre F."/>
            <person name="Priest M."/>
            <person name="Raghuraman S."/>
            <person name="Rege F."/>
            <person name="Reyes R."/>
            <person name="Rise C."/>
            <person name="Rogov P."/>
            <person name="Ross K."/>
            <person name="Ryan E."/>
            <person name="Settipalli S."/>
            <person name="Shea T."/>
            <person name="Sherpa N."/>
            <person name="Shi L."/>
            <person name="Shih D."/>
            <person name="Sparrow T."/>
            <person name="Spaulding J."/>
            <person name="Stalker J."/>
            <person name="Stange-Thomann N."/>
            <person name="Stavropoulos S."/>
            <person name="Stone C."/>
            <person name="Strader C."/>
            <person name="Tesfaye S."/>
            <person name="Thomson T."/>
            <person name="Thoulutsang Y."/>
            <person name="Thoulutsang D."/>
            <person name="Topham K."/>
            <person name="Topping I."/>
            <person name="Tsamla T."/>
            <person name="Vassiliev H."/>
            <person name="Vo A."/>
            <person name="Wangchuk T."/>
            <person name="Wangdi T."/>
            <person name="Weiand M."/>
            <person name="Wilkinson J."/>
            <person name="Wilson A."/>
            <person name="Yadav S."/>
            <person name="Young G."/>
            <person name="Yu Q."/>
            <person name="Zembek L."/>
            <person name="Zhong D."/>
            <person name="Zimmer A."/>
            <person name="Zwirko Z."/>
            <person name="Jaffe D.B."/>
            <person name="Alvarez P."/>
            <person name="Brockman W."/>
            <person name="Butler J."/>
            <person name="Chin C."/>
            <person name="Gnerre S."/>
            <person name="Grabherr M."/>
            <person name="Kleber M."/>
            <person name="Mauceli E."/>
            <person name="MacCallum I."/>
        </authorList>
    </citation>
    <scope>NUCLEOTIDE SEQUENCE [LARGE SCALE GENOMIC DNA]</scope>
    <source>
        <strain evidence="17">Tucson 14024-0371.13</strain>
    </source>
</reference>
<feature type="compositionally biased region" description="Low complexity" evidence="14">
    <location>
        <begin position="2008"/>
        <end position="2018"/>
    </location>
</feature>
<evidence type="ECO:0000256" key="5">
    <source>
        <dbReference type="ARBA" id="ARBA00022475"/>
    </source>
</evidence>
<dbReference type="InterPro" id="IPR001611">
    <property type="entry name" value="Leu-rich_rpt"/>
</dbReference>
<dbReference type="Proteomes" id="UP000007801">
    <property type="component" value="Unassembled WGS sequence"/>
</dbReference>
<feature type="compositionally biased region" description="Low complexity" evidence="14">
    <location>
        <begin position="2632"/>
        <end position="2649"/>
    </location>
</feature>
<feature type="region of interest" description="Disordered" evidence="14">
    <location>
        <begin position="2264"/>
        <end position="2289"/>
    </location>
</feature>
<keyword evidence="9" id="KW-0677">Repeat</keyword>
<feature type="compositionally biased region" description="Acidic residues" evidence="14">
    <location>
        <begin position="2166"/>
        <end position="2202"/>
    </location>
</feature>
<evidence type="ECO:0000256" key="3">
    <source>
        <dbReference type="ARBA" id="ARBA00004496"/>
    </source>
</evidence>
<evidence type="ECO:0000256" key="11">
    <source>
        <dbReference type="ARBA" id="ARBA00022949"/>
    </source>
</evidence>
<feature type="compositionally biased region" description="Basic and acidic residues" evidence="14">
    <location>
        <begin position="1850"/>
        <end position="1860"/>
    </location>
</feature>
<dbReference type="PROSITE" id="PS51450">
    <property type="entry name" value="LRR"/>
    <property type="match status" value="4"/>
</dbReference>
<feature type="compositionally biased region" description="Low complexity" evidence="14">
    <location>
        <begin position="1487"/>
        <end position="1498"/>
    </location>
</feature>
<feature type="compositionally biased region" description="Basic and acidic residues" evidence="14">
    <location>
        <begin position="1699"/>
        <end position="1710"/>
    </location>
</feature>
<evidence type="ECO:0000256" key="13">
    <source>
        <dbReference type="ARBA" id="ARBA00023136"/>
    </source>
</evidence>
<evidence type="ECO:0000256" key="7">
    <source>
        <dbReference type="ARBA" id="ARBA00022553"/>
    </source>
</evidence>
<dbReference type="GO" id="GO:0043113">
    <property type="term" value="P:receptor clustering"/>
    <property type="evidence" value="ECO:0007669"/>
    <property type="project" value="TreeGrafter"/>
</dbReference>
<keyword evidence="8" id="KW-0433">Leucine-rich repeat</keyword>
<keyword evidence="11" id="KW-0965">Cell junction</keyword>
<organism evidence="16 17">
    <name type="scientific">Drosophila ananassae</name>
    <name type="common">Fruit fly</name>
    <dbReference type="NCBI Taxonomy" id="7217"/>
    <lineage>
        <taxon>Eukaryota</taxon>
        <taxon>Metazoa</taxon>
        <taxon>Ecdysozoa</taxon>
        <taxon>Arthropoda</taxon>
        <taxon>Hexapoda</taxon>
        <taxon>Insecta</taxon>
        <taxon>Pterygota</taxon>
        <taxon>Neoptera</taxon>
        <taxon>Endopterygota</taxon>
        <taxon>Diptera</taxon>
        <taxon>Brachycera</taxon>
        <taxon>Muscomorpha</taxon>
        <taxon>Ephydroidea</taxon>
        <taxon>Drosophilidae</taxon>
        <taxon>Drosophila</taxon>
        <taxon>Sophophora</taxon>
    </lineage>
</organism>
<feature type="compositionally biased region" description="Acidic residues" evidence="14">
    <location>
        <begin position="2419"/>
        <end position="2450"/>
    </location>
</feature>
<dbReference type="GO" id="GO:0014069">
    <property type="term" value="C:postsynaptic density"/>
    <property type="evidence" value="ECO:0007669"/>
    <property type="project" value="TreeGrafter"/>
</dbReference>
<dbReference type="Pfam" id="PF00595">
    <property type="entry name" value="PDZ"/>
    <property type="match status" value="4"/>
</dbReference>
<dbReference type="InterPro" id="IPR055414">
    <property type="entry name" value="LRR_R13L4/SHOC2-like"/>
</dbReference>
<dbReference type="OrthoDB" id="2187496at2759"/>
<dbReference type="SMART" id="SM00364">
    <property type="entry name" value="LRR_BAC"/>
    <property type="match status" value="8"/>
</dbReference>
<feature type="compositionally biased region" description="Polar residues" evidence="14">
    <location>
        <begin position="1467"/>
        <end position="1486"/>
    </location>
</feature>
<keyword evidence="10" id="KW-0221">Differentiation</keyword>
<feature type="region of interest" description="Disordered" evidence="14">
    <location>
        <begin position="1467"/>
        <end position="1504"/>
    </location>
</feature>
<keyword evidence="5" id="KW-1003">Cell membrane</keyword>
<dbReference type="InterPro" id="IPR001478">
    <property type="entry name" value="PDZ"/>
</dbReference>
<evidence type="ECO:0000313" key="17">
    <source>
        <dbReference type="Proteomes" id="UP000007801"/>
    </source>
</evidence>
<feature type="region of interest" description="Disordered" evidence="14">
    <location>
        <begin position="477"/>
        <end position="498"/>
    </location>
</feature>
<dbReference type="CDD" id="cd06703">
    <property type="entry name" value="PDZ2_Scribble-like"/>
    <property type="match status" value="1"/>
</dbReference>
<dbReference type="InterPro" id="IPR036034">
    <property type="entry name" value="PDZ_sf"/>
</dbReference>
<comment type="subcellular location">
    <subcellularLocation>
        <location evidence="2">Cell junction</location>
    </subcellularLocation>
    <subcellularLocation>
        <location evidence="1">Cell membrane</location>
        <topology evidence="1">Peripheral membrane protein</topology>
    </subcellularLocation>
    <subcellularLocation>
        <location evidence="3">Cytoplasm</location>
    </subcellularLocation>
</comment>
<feature type="compositionally biased region" description="Low complexity" evidence="14">
    <location>
        <begin position="2660"/>
        <end position="2674"/>
    </location>
</feature>
<dbReference type="Gene3D" id="3.80.10.10">
    <property type="entry name" value="Ribonuclease Inhibitor"/>
    <property type="match status" value="2"/>
</dbReference>
<dbReference type="GO" id="GO:0045211">
    <property type="term" value="C:postsynaptic membrane"/>
    <property type="evidence" value="ECO:0007669"/>
    <property type="project" value="TreeGrafter"/>
</dbReference>
<dbReference type="InterPro" id="IPR050614">
    <property type="entry name" value="Synaptic_Scaffolding_LAP-MAGUK"/>
</dbReference>
<feature type="compositionally biased region" description="Low complexity" evidence="14">
    <location>
        <begin position="1907"/>
        <end position="1919"/>
    </location>
</feature>
<dbReference type="GeneID" id="6499238"/>
<feature type="compositionally biased region" description="Basic and acidic residues" evidence="14">
    <location>
        <begin position="1740"/>
        <end position="1794"/>
    </location>
</feature>
<dbReference type="GO" id="GO:0019901">
    <property type="term" value="F:protein kinase binding"/>
    <property type="evidence" value="ECO:0007669"/>
    <property type="project" value="TreeGrafter"/>
</dbReference>
<feature type="compositionally biased region" description="Polar residues" evidence="14">
    <location>
        <begin position="1861"/>
        <end position="1871"/>
    </location>
</feature>
<dbReference type="FunFam" id="2.30.42.10:FF:000041">
    <property type="entry name" value="protein scribble homolog isoform X1"/>
    <property type="match status" value="1"/>
</dbReference>
<feature type="compositionally biased region" description="Basic and acidic residues" evidence="14">
    <location>
        <begin position="1830"/>
        <end position="1842"/>
    </location>
</feature>
<dbReference type="SMART" id="SM00228">
    <property type="entry name" value="PDZ"/>
    <property type="match status" value="4"/>
</dbReference>
<dbReference type="GO" id="GO:0005912">
    <property type="term" value="C:adherens junction"/>
    <property type="evidence" value="ECO:0007669"/>
    <property type="project" value="TreeGrafter"/>
</dbReference>
<feature type="compositionally biased region" description="Basic residues" evidence="14">
    <location>
        <begin position="2675"/>
        <end position="2684"/>
    </location>
</feature>
<dbReference type="SMART" id="SM00369">
    <property type="entry name" value="LRR_TYP"/>
    <property type="match status" value="13"/>
</dbReference>
<dbReference type="FunFam" id="3.80.10.10:FF:000036">
    <property type="entry name" value="protein scribble homolog isoform X1"/>
    <property type="match status" value="1"/>
</dbReference>
<feature type="region of interest" description="Disordered" evidence="14">
    <location>
        <begin position="2600"/>
        <end position="2684"/>
    </location>
</feature>
<feature type="compositionally biased region" description="Low complexity" evidence="14">
    <location>
        <begin position="1686"/>
        <end position="1698"/>
    </location>
</feature>
<dbReference type="Pfam" id="PF13855">
    <property type="entry name" value="LRR_8"/>
    <property type="match status" value="1"/>
</dbReference>
<accession>A0A0P9A0X4</accession>
<dbReference type="PANTHER" id="PTHR23119">
    <property type="entry name" value="DISCS LARGE"/>
    <property type="match status" value="1"/>
</dbReference>
<dbReference type="GO" id="GO:0016323">
    <property type="term" value="C:basolateral plasma membrane"/>
    <property type="evidence" value="ECO:0007669"/>
    <property type="project" value="TreeGrafter"/>
</dbReference>
<keyword evidence="17" id="KW-1185">Reference proteome</keyword>
<dbReference type="FunFam" id="3.80.10.10:FF:000076">
    <property type="entry name" value="protein lap4 isoform X23"/>
    <property type="match status" value="1"/>
</dbReference>
<feature type="compositionally biased region" description="Basic residues" evidence="14">
    <location>
        <begin position="641"/>
        <end position="660"/>
    </location>
</feature>
<feature type="domain" description="PDZ" evidence="15">
    <location>
        <begin position="947"/>
        <end position="1037"/>
    </location>
</feature>
<dbReference type="CDD" id="cd06701">
    <property type="entry name" value="PDZ4_Scribble-like"/>
    <property type="match status" value="1"/>
</dbReference>
<feature type="region of interest" description="Disordered" evidence="14">
    <location>
        <begin position="2491"/>
        <end position="2515"/>
    </location>
</feature>
<evidence type="ECO:0000313" key="16">
    <source>
        <dbReference type="EMBL" id="KPU80355.1"/>
    </source>
</evidence>
<feature type="region of interest" description="Disordered" evidence="14">
    <location>
        <begin position="2413"/>
        <end position="2452"/>
    </location>
</feature>
<dbReference type="Pfam" id="PF23598">
    <property type="entry name" value="LRR_14"/>
    <property type="match status" value="1"/>
</dbReference>
<evidence type="ECO:0000256" key="6">
    <source>
        <dbReference type="ARBA" id="ARBA00022490"/>
    </source>
</evidence>
<proteinExistence type="predicted"/>
<feature type="region of interest" description="Disordered" evidence="14">
    <location>
        <begin position="1122"/>
        <end position="1169"/>
    </location>
</feature>
<dbReference type="CDD" id="cd06704">
    <property type="entry name" value="PDZ1_Scribble-like"/>
    <property type="match status" value="1"/>
</dbReference>
<evidence type="ECO:0000256" key="10">
    <source>
        <dbReference type="ARBA" id="ARBA00022782"/>
    </source>
</evidence>
<feature type="domain" description="PDZ" evidence="15">
    <location>
        <begin position="1355"/>
        <end position="1447"/>
    </location>
</feature>
<keyword evidence="7" id="KW-0597">Phosphoprotein</keyword>
<feature type="region of interest" description="Disordered" evidence="14">
    <location>
        <begin position="700"/>
        <end position="741"/>
    </location>
</feature>
<dbReference type="GO" id="GO:0098887">
    <property type="term" value="P:neurotransmitter receptor transport, endosome to postsynaptic membrane"/>
    <property type="evidence" value="ECO:0007669"/>
    <property type="project" value="TreeGrafter"/>
</dbReference>
<feature type="region of interest" description="Disordered" evidence="14">
    <location>
        <begin position="1637"/>
        <end position="1670"/>
    </location>
</feature>
<keyword evidence="13" id="KW-0472">Membrane</keyword>
<dbReference type="Gene3D" id="2.30.42.10">
    <property type="match status" value="4"/>
</dbReference>
<feature type="region of interest" description="Disordered" evidence="14">
    <location>
        <begin position="2341"/>
        <end position="2396"/>
    </location>
</feature>
<keyword evidence="4" id="KW-0217">Developmental protein</keyword>
<evidence type="ECO:0000256" key="2">
    <source>
        <dbReference type="ARBA" id="ARBA00004282"/>
    </source>
</evidence>
<dbReference type="PROSITE" id="PS50106">
    <property type="entry name" value="PDZ"/>
    <property type="match status" value="4"/>
</dbReference>
<dbReference type="GO" id="GO:0098968">
    <property type="term" value="P:neurotransmitter receptor transport postsynaptic membrane to endosome"/>
    <property type="evidence" value="ECO:0007669"/>
    <property type="project" value="TreeGrafter"/>
</dbReference>
<dbReference type="GO" id="GO:0098609">
    <property type="term" value="P:cell-cell adhesion"/>
    <property type="evidence" value="ECO:0007669"/>
    <property type="project" value="TreeGrafter"/>
</dbReference>
<feature type="compositionally biased region" description="Basic and acidic residues" evidence="14">
    <location>
        <begin position="2600"/>
        <end position="2609"/>
    </location>
</feature>
<feature type="compositionally biased region" description="Acidic residues" evidence="14">
    <location>
        <begin position="2346"/>
        <end position="2355"/>
    </location>
</feature>
<feature type="region of interest" description="Disordered" evidence="14">
    <location>
        <begin position="1999"/>
        <end position="2024"/>
    </location>
</feature>
<feature type="region of interest" description="Disordered" evidence="14">
    <location>
        <begin position="605"/>
        <end position="662"/>
    </location>
</feature>
<sequence length="2684" mass="292386">MFKCIPIFKGCNRQVEFVDKRHCSLPQVPEEILRYSRTLEELFLDANHIRDLPKNFFRLHRLRKLGLSDNEINRLPPDIQNFENLVELDVSRNDIPDIPDDIKHLQSLQVADFSSNPIPKLPSGFSQLKNLTVLGLNDMSLTTLPADFGSLTQLESLELRENLLKHLPETISQLTKLKRLDLGDNEIEDLPPYLGYLPGLHELWLDHNQLQRLPPELGLLTKLTYLDVSENRLEELPNEISGLVSLTDLDLAQNLLETLPDGIAKLSRLTILKLDQNRLQRLNDTLGNCVNMQELILTENFLSELPPSIGQMTKLSNLNVDRNALEYLPLEIGQCANLGVLSLRDNKLKRLPPELGNCTVLHVLDVSGNQLLYLPYSLVNLQLKAVWLSENQSQPLLTFQPDTDAETGEQVLSCYLLPQQEYQPITPDYPPMTLYRSSEKFDSTEFYSYQQKARDLESDSEPFEEREPSRTVVKFSEEATQEKETPFVRQNTPHPKDLKAKAQKLKVERSRHEDNVNLVTLPEENGTRLAETPTETRTIVNNHQQPAQLVQQPAVGVNSTQPAVGGVVSPTATVAPPTTIIHSGSDNNNLKATPPAVVATELATTVPADENPEDDEQEDEFESDRRVGFQVEGEDDDFYKRPPKLHRRDTPHHLKNKRVQHLTDKQASEILANALASQERNDTTPQHSLSGKVQSPIEENADAEQLAVEQEQEEEEQLKRPFDTSLSPIPAGKPETATEQDNLDGVTELRLEQYEIHIERTAAGLGLSIAGGKGSTPFKGDDDGIFISRVTEAGPADLAGLKVGDKVLKVNGIVVVDADHYQAVQVLKACGAVLVLVVQREVTRLIGHPVFSEDGSVSQISVETRPLVAEVPPSAAVSHERYIPAPIEVQPQQQLQQQVPNVQQVAPAHTYTGNVFATPSAAQTVEPSATNGLLNGREAPLSYIQLHTTLIRDQIGQGLGFSIAGGKGSPPFKDDCDGIFISRITEGGLAHRDGKIMVGDRVMAINGNDMTEAHHDAAVACLTEPQRFVRLVLQREYRGPLEPPTSPRSPAVLNSLSPSGYLANRPATFGRAVGGDVEQPYKYNTLATATATPTATPAGINNNNNTLPISKTNGFAAAATIDKATGQPVPAPRRRNSVPLGEQEGAPNGAASTASGDSGEAQPSSLRPLTSDDFQAMIPAHFLSGGSQHQVHVARPNEVGVSAVTVNVNKPQPDLPMFPAAPTELGRVTETITKSTFTETVMTRITDNQLAEPLISEEVVLPKNQGSLGFSIIGGTDHSCVPFGTREPGIFISHIVPGGIASKCGKLRMGDRILKVNEADVSKATHQDAVLELLKPGDEIKLTIQHDPLPPGFQEVLLSKAEGERLGMHIKGGLNGQRGNPADPSDEGVFVSKINSVGAARRDGRLKVGMRLLEVNGHSLLGASHQDAVNVLRNAGNEIQLIVCKGYDKSNLIHSIGQAGGMSTGFNSSASCSGGSRQGSRASETGSELSQSQSVSSLDPDEEERLRQDFDVFASQKPDAQATSQTGLAAAAALVHGAASPTPTSTPIPTPVPVASADLTASDTPAAQTVALIHAEQAHQQQTQLAPLGQEKSTQEKVLEIVRAADAFTTVPPKSPSEHPEQDKIQKTTTVVISKHTLDTNPTTPTTPAAPLPIAGAESATSGNAPAPAPASAAIVAPASAQVPVPTPAVAVQTQTQTHETEKDEEEHQLRSTPASRHGEEDDEEQATAKATPSKVPKSVSDKKRFFESAMEDQHKPTQKTEKVFSFLSKDEVEKLRQEEERKIATLRRDKNSRLLDAANDNIDKDEASRSDKRKDNDANSNSSGEDNEASDRDSDSARGDAVDNAALGRYEDADAEDMRTAQSLAQTTPHAPSKIPKQKQQKRQKDPEQEPGKPIEADPPKPSLLPKPKVKVVIPPALQQRLKKHQQKEQQPLSPPEEPAIPEEEVPLRTLPEPEDSQSAPGGSRIPVRTLKAERRALAAAARQSGLRVEEYLRQLEMEMEESTSQPTTPTTPTTPTSGKSRAMINAEKRASWRAARLRSLEQGAVEAQDVIKNMRKMTDDLITHEAKASEAQPKIVFPKIAIKSSDGPVIVREREKILDEKIVRRTEEVPCPITGRPQLRTVEYIEKIIETEVETCKERIISLELQVPESEEGTLDDTQPPLELEGDDFDDNGAEEDDDFDEEDDEEDDDDEDEEEEEDTASIVTVQANNEKLFLRHDSDTYGPSSIESSASGKVRIKPAPLSLHQTLAKETTIVEVLNPVIGGDGTPRTIHVSGRAPFDGDDYDDESFEQGAVSVLRSETFVLPAGAGGERSELSLNAKMKTVLEELLENERVKLNLQKSLEGEEEEEDDEGSSAYGDARDDVESAYGDAVDDVVDFGRASNDRDDAKNGNQQLLEELIKDSNRNTIIAKLAGQLSDDDDEEDDDEEESSDSSEEESDDSDEEDNAEEQLNVTYVQGAQVIENLNTVAATGGKLHKSQTYTAIKQAEEEAAKELDMEEDEAVSEPERGPCGSHTLAQLQAEQRALAEISKQLRKSVEDLLSADGGTVVETQRTYTLPAASDSAAVVTVTEVVKKQKKRKGGSGEAIFNRLLSGDGAAERQVFDRQQGETVTTTTTTTEAVSPDDNAQPSTSVVTTTTRTVSNVVTSGIPRPETSKQGNRNGNGNGNNNNNRNKNKRKGKKK</sequence>
<dbReference type="SMART" id="SM00365">
    <property type="entry name" value="LRR_SD22"/>
    <property type="match status" value="6"/>
</dbReference>
<dbReference type="PANTHER" id="PTHR23119:SF44">
    <property type="entry name" value="PROTEIN LAP4"/>
    <property type="match status" value="1"/>
</dbReference>
<dbReference type="FunFam" id="2.30.42.10:FF:000074">
    <property type="entry name" value="protein scribble homolog isoform X2"/>
    <property type="match status" value="1"/>
</dbReference>
<dbReference type="InterPro" id="IPR032675">
    <property type="entry name" value="LRR_dom_sf"/>
</dbReference>
<dbReference type="FunFam" id="2.30.42.10:FF:000153">
    <property type="entry name" value="Scribbled, isoform T"/>
    <property type="match status" value="1"/>
</dbReference>
<dbReference type="GO" id="GO:0005737">
    <property type="term" value="C:cytoplasm"/>
    <property type="evidence" value="ECO:0007669"/>
    <property type="project" value="UniProtKB-SubCell"/>
</dbReference>
<dbReference type="EMBL" id="CH902617">
    <property type="protein sequence ID" value="KPU80355.1"/>
    <property type="molecule type" value="Genomic_DNA"/>
</dbReference>
<feature type="compositionally biased region" description="Polar residues" evidence="14">
    <location>
        <begin position="1150"/>
        <end position="1168"/>
    </location>
</feature>
<dbReference type="CTD" id="23513"/>
<dbReference type="CDD" id="cd06702">
    <property type="entry name" value="PDZ3_Scribble-like"/>
    <property type="match status" value="1"/>
</dbReference>
<evidence type="ECO:0000256" key="4">
    <source>
        <dbReference type="ARBA" id="ARBA00022473"/>
    </source>
</evidence>
<feature type="compositionally biased region" description="Low complexity" evidence="14">
    <location>
        <begin position="1639"/>
        <end position="1670"/>
    </location>
</feature>
<feature type="compositionally biased region" description="Basic and acidic residues" evidence="14">
    <location>
        <begin position="1884"/>
        <end position="1900"/>
    </location>
</feature>
<feature type="compositionally biased region" description="Acidic residues" evidence="14">
    <location>
        <begin position="610"/>
        <end position="622"/>
    </location>
</feature>
<evidence type="ECO:0000256" key="14">
    <source>
        <dbReference type="SAM" id="MobiDB-lite"/>
    </source>
</evidence>
<keyword evidence="6" id="KW-0963">Cytoplasm</keyword>
<dbReference type="SUPFAM" id="SSF50156">
    <property type="entry name" value="PDZ domain-like"/>
    <property type="match status" value="4"/>
</dbReference>
<dbReference type="GO" id="GO:0030154">
    <property type="term" value="P:cell differentiation"/>
    <property type="evidence" value="ECO:0007669"/>
    <property type="project" value="UniProtKB-KW"/>
</dbReference>
<feature type="region of interest" description="Disordered" evidence="14">
    <location>
        <begin position="1686"/>
        <end position="1969"/>
    </location>
</feature>
<dbReference type="FunFam" id="3.80.10.10:FF:000599">
    <property type="entry name" value="Leucine-rich repeat-containing protein"/>
    <property type="match status" value="1"/>
</dbReference>
<feature type="region of interest" description="Disordered" evidence="14">
    <location>
        <begin position="2149"/>
        <end position="2235"/>
    </location>
</feature>
<evidence type="ECO:0000256" key="9">
    <source>
        <dbReference type="ARBA" id="ARBA00022737"/>
    </source>
</evidence>
<keyword evidence="12" id="KW-0175">Coiled coil</keyword>
<evidence type="ECO:0000256" key="8">
    <source>
        <dbReference type="ARBA" id="ARBA00022614"/>
    </source>
</evidence>
<protein>
    <submittedName>
        <fullName evidence="16">Uncharacterized protein, isoform H</fullName>
    </submittedName>
</protein>